<protein>
    <submittedName>
        <fullName evidence="1">Uncharacterized protein</fullName>
    </submittedName>
</protein>
<evidence type="ECO:0000313" key="2">
    <source>
        <dbReference type="Proteomes" id="UP000824120"/>
    </source>
</evidence>
<name>A0A9J5ZG83_SOLCO</name>
<comment type="caution">
    <text evidence="1">The sequence shown here is derived from an EMBL/GenBank/DDBJ whole genome shotgun (WGS) entry which is preliminary data.</text>
</comment>
<accession>A0A9J5ZG83</accession>
<reference evidence="1 2" key="1">
    <citation type="submission" date="2020-09" db="EMBL/GenBank/DDBJ databases">
        <title>De no assembly of potato wild relative species, Solanum commersonii.</title>
        <authorList>
            <person name="Cho K."/>
        </authorList>
    </citation>
    <scope>NUCLEOTIDE SEQUENCE [LARGE SCALE GENOMIC DNA]</scope>
    <source>
        <strain evidence="1">LZ3.2</strain>
        <tissue evidence="1">Leaf</tissue>
    </source>
</reference>
<organism evidence="1 2">
    <name type="scientific">Solanum commersonii</name>
    <name type="common">Commerson's wild potato</name>
    <name type="synonym">Commerson's nightshade</name>
    <dbReference type="NCBI Taxonomy" id="4109"/>
    <lineage>
        <taxon>Eukaryota</taxon>
        <taxon>Viridiplantae</taxon>
        <taxon>Streptophyta</taxon>
        <taxon>Embryophyta</taxon>
        <taxon>Tracheophyta</taxon>
        <taxon>Spermatophyta</taxon>
        <taxon>Magnoliopsida</taxon>
        <taxon>eudicotyledons</taxon>
        <taxon>Gunneridae</taxon>
        <taxon>Pentapetalae</taxon>
        <taxon>asterids</taxon>
        <taxon>lamiids</taxon>
        <taxon>Solanales</taxon>
        <taxon>Solanaceae</taxon>
        <taxon>Solanoideae</taxon>
        <taxon>Solaneae</taxon>
        <taxon>Solanum</taxon>
    </lineage>
</organism>
<keyword evidence="2" id="KW-1185">Reference proteome</keyword>
<dbReference type="PANTHER" id="PTHR48186:SF1">
    <property type="entry name" value="TPX2 C-TERMINAL DOMAIN-CONTAINING PROTEIN"/>
    <property type="match status" value="1"/>
</dbReference>
<dbReference type="AlphaFoldDB" id="A0A9J5ZG83"/>
<dbReference type="Proteomes" id="UP000824120">
    <property type="component" value="Chromosome 4"/>
</dbReference>
<dbReference type="EMBL" id="JACXVP010000004">
    <property type="protein sequence ID" value="KAG5609838.1"/>
    <property type="molecule type" value="Genomic_DNA"/>
</dbReference>
<gene>
    <name evidence="1" type="ORF">H5410_021119</name>
</gene>
<dbReference type="OrthoDB" id="1306268at2759"/>
<dbReference type="PANTHER" id="PTHR48186">
    <property type="entry name" value="NB-ARC DOMAIN-CONTAINING PROTEIN"/>
    <property type="match status" value="1"/>
</dbReference>
<proteinExistence type="predicted"/>
<evidence type="ECO:0000313" key="1">
    <source>
        <dbReference type="EMBL" id="KAG5609838.1"/>
    </source>
</evidence>
<sequence>MHCKDHDDLIHDDDAYDNASDENGVIKKFEERLAEQRKAKRKTALVDFHDMPKPTEAYCAPRRHCLNRKRF</sequence>